<sequence>MTEEILAPLAGKIVKINLEVGAKVEEDDEALIIEAMKMETPVFVPCDGTVKEVRVKEGDSVEEEDVLAIIT</sequence>
<protein>
    <submittedName>
        <fullName evidence="3">Biotin/lipoyl attachment domain-containing protein</fullName>
    </submittedName>
</protein>
<keyword evidence="4" id="KW-1185">Reference proteome</keyword>
<dbReference type="eggNOG" id="COG4770">
    <property type="taxonomic scope" value="Bacteria"/>
</dbReference>
<dbReference type="CDD" id="cd06850">
    <property type="entry name" value="biotinyl_domain"/>
    <property type="match status" value="1"/>
</dbReference>
<evidence type="ECO:0000313" key="3">
    <source>
        <dbReference type="EMBL" id="EPR39702.1"/>
    </source>
</evidence>
<comment type="caution">
    <text evidence="3">The sequence shown here is derived from an EMBL/GenBank/DDBJ whole genome shotgun (WGS) entry which is preliminary data.</text>
</comment>
<dbReference type="Pfam" id="PF00364">
    <property type="entry name" value="Biotin_lipoyl"/>
    <property type="match status" value="1"/>
</dbReference>
<evidence type="ECO:0000256" key="1">
    <source>
        <dbReference type="ARBA" id="ARBA00023267"/>
    </source>
</evidence>
<dbReference type="AlphaFoldDB" id="S7TRD9"/>
<keyword evidence="1" id="KW-0092">Biotin</keyword>
<dbReference type="InterPro" id="IPR000089">
    <property type="entry name" value="Biotin_lipoyl"/>
</dbReference>
<organism evidence="3 4">
    <name type="scientific">Desulfococcus multivorans DSM 2059</name>
    <dbReference type="NCBI Taxonomy" id="1121405"/>
    <lineage>
        <taxon>Bacteria</taxon>
        <taxon>Pseudomonadati</taxon>
        <taxon>Thermodesulfobacteriota</taxon>
        <taxon>Desulfobacteria</taxon>
        <taxon>Desulfobacterales</taxon>
        <taxon>Desulfococcaceae</taxon>
        <taxon>Desulfococcus</taxon>
    </lineage>
</organism>
<dbReference type="InterPro" id="IPR011053">
    <property type="entry name" value="Single_hybrid_motif"/>
</dbReference>
<evidence type="ECO:0000259" key="2">
    <source>
        <dbReference type="PROSITE" id="PS50968"/>
    </source>
</evidence>
<dbReference type="SUPFAM" id="SSF51230">
    <property type="entry name" value="Single hybrid motif"/>
    <property type="match status" value="1"/>
</dbReference>
<name>S7TRD9_DESML</name>
<dbReference type="RefSeq" id="WP_020877307.1">
    <property type="nucleotide sequence ID" value="NZ_ATHJ01000088.1"/>
</dbReference>
<proteinExistence type="predicted"/>
<dbReference type="STRING" id="897.B2D07_19145"/>
<feature type="domain" description="Lipoyl-binding" evidence="2">
    <location>
        <begin position="1"/>
        <end position="71"/>
    </location>
</feature>
<dbReference type="EMBL" id="ATHJ01000088">
    <property type="protein sequence ID" value="EPR39702.1"/>
    <property type="molecule type" value="Genomic_DNA"/>
</dbReference>
<dbReference type="OrthoDB" id="9769961at2"/>
<dbReference type="PROSITE" id="PS50968">
    <property type="entry name" value="BIOTINYL_LIPOYL"/>
    <property type="match status" value="1"/>
</dbReference>
<dbReference type="InterPro" id="IPR050709">
    <property type="entry name" value="Biotin_Carboxyl_Carrier/Decarb"/>
</dbReference>
<dbReference type="FunFam" id="2.40.50.100:FF:000003">
    <property type="entry name" value="Acetyl-CoA carboxylase biotin carboxyl carrier protein"/>
    <property type="match status" value="1"/>
</dbReference>
<dbReference type="PANTHER" id="PTHR45266:SF3">
    <property type="entry name" value="OXALOACETATE DECARBOXYLASE ALPHA CHAIN"/>
    <property type="match status" value="1"/>
</dbReference>
<evidence type="ECO:0000313" key="4">
    <source>
        <dbReference type="Proteomes" id="UP000014977"/>
    </source>
</evidence>
<gene>
    <name evidence="3" type="ORF">dsmv_2550</name>
</gene>
<dbReference type="PANTHER" id="PTHR45266">
    <property type="entry name" value="OXALOACETATE DECARBOXYLASE ALPHA CHAIN"/>
    <property type="match status" value="1"/>
</dbReference>
<dbReference type="Gene3D" id="2.40.50.100">
    <property type="match status" value="1"/>
</dbReference>
<accession>S7TRD9</accession>
<dbReference type="Proteomes" id="UP000014977">
    <property type="component" value="Unassembled WGS sequence"/>
</dbReference>
<reference evidence="3 4" key="1">
    <citation type="journal article" date="2013" name="Genome Announc.">
        <title>Draft genome sequences for three mercury-methylating, sulfate-reducing bacteria.</title>
        <authorList>
            <person name="Brown S.D."/>
            <person name="Hurt R.A.Jr."/>
            <person name="Gilmour C.C."/>
            <person name="Elias D.A."/>
        </authorList>
    </citation>
    <scope>NUCLEOTIDE SEQUENCE [LARGE SCALE GENOMIC DNA]</scope>
    <source>
        <strain evidence="3 4">DSM 2059</strain>
    </source>
</reference>